<sequence length="273" mass="31096">MTVYQGFLSELKHRPETTVQYFLSVGDESVGLNELIGTTLRLSFLEEKACCACGRKVKGKLYGGGYCYPCVTTLAECDLCIMKPHECHFDKGTCRDEEFAKSHCMIPHYVYLALSSNVKVGLTRKNRELTRWVDQGAVRAIPIAELPTRKLAGELEMAIAEHIADKTDWRKMLKGVYEEVDLFEVREQIKAIVPEEFQQYLFDVDQLFEFTYPILENLEKIKSMSFDKEPVIEGKLIGIKGQYLIFDCGVLNIKKHTGYKIEVTTQAPVEQTA</sequence>
<dbReference type="Pfam" id="PF10977">
    <property type="entry name" value="DUF2797"/>
    <property type="match status" value="1"/>
</dbReference>
<dbReference type="EMBL" id="JMIR01000004">
    <property type="protein sequence ID" value="KEO84405.1"/>
    <property type="molecule type" value="Genomic_DNA"/>
</dbReference>
<proteinExistence type="predicted"/>
<evidence type="ECO:0008006" key="3">
    <source>
        <dbReference type="Google" id="ProtNLM"/>
    </source>
</evidence>
<evidence type="ECO:0000313" key="2">
    <source>
        <dbReference type="Proteomes" id="UP000027931"/>
    </source>
</evidence>
<gene>
    <name evidence="1" type="ORF">EL26_04700</name>
</gene>
<organism evidence="1 2">
    <name type="scientific">Tumebacillus flagellatus</name>
    <dbReference type="NCBI Taxonomy" id="1157490"/>
    <lineage>
        <taxon>Bacteria</taxon>
        <taxon>Bacillati</taxon>
        <taxon>Bacillota</taxon>
        <taxon>Bacilli</taxon>
        <taxon>Bacillales</taxon>
        <taxon>Alicyclobacillaceae</taxon>
        <taxon>Tumebacillus</taxon>
    </lineage>
</organism>
<dbReference type="InterPro" id="IPR021246">
    <property type="entry name" value="DUF2797"/>
</dbReference>
<evidence type="ECO:0000313" key="1">
    <source>
        <dbReference type="EMBL" id="KEO84405.1"/>
    </source>
</evidence>
<keyword evidence="2" id="KW-1185">Reference proteome</keyword>
<protein>
    <recommendedName>
        <fullName evidence="3">DUF2797 domain-containing protein</fullName>
    </recommendedName>
</protein>
<accession>A0A074LUV5</accession>
<name>A0A074LUV5_9BACL</name>
<dbReference type="eggNOG" id="ENOG502Z7J9">
    <property type="taxonomic scope" value="Bacteria"/>
</dbReference>
<dbReference type="Proteomes" id="UP000027931">
    <property type="component" value="Unassembled WGS sequence"/>
</dbReference>
<dbReference type="OrthoDB" id="9775734at2"/>
<dbReference type="RefSeq" id="WP_038084982.1">
    <property type="nucleotide sequence ID" value="NZ_JMIR01000004.1"/>
</dbReference>
<reference evidence="1 2" key="1">
    <citation type="journal article" date="2013" name="Int. J. Syst. Evol. Microbiol.">
        <title>Tumebacillus flagellatus sp. nov., an alpha-amylase/pullulanase-producing bacterium isolated from cassava wastewater.</title>
        <authorList>
            <person name="Wang Q."/>
            <person name="Xie N."/>
            <person name="Qin Y."/>
            <person name="Shen N."/>
            <person name="Zhu J."/>
            <person name="Mi H."/>
            <person name="Huang R."/>
        </authorList>
    </citation>
    <scope>NUCLEOTIDE SEQUENCE [LARGE SCALE GENOMIC DNA]</scope>
    <source>
        <strain evidence="1 2">GST4</strain>
    </source>
</reference>
<comment type="caution">
    <text evidence="1">The sequence shown here is derived from an EMBL/GenBank/DDBJ whole genome shotgun (WGS) entry which is preliminary data.</text>
</comment>
<dbReference type="AlphaFoldDB" id="A0A074LUV5"/>